<keyword evidence="2" id="KW-1185">Reference proteome</keyword>
<dbReference type="RefSeq" id="WP_134362043.1">
    <property type="nucleotide sequence ID" value="NZ_SOGJ01000007.1"/>
</dbReference>
<organism evidence="1 2">
    <name type="scientific">Cryobacterium breve</name>
    <dbReference type="NCBI Taxonomy" id="1259258"/>
    <lineage>
        <taxon>Bacteria</taxon>
        <taxon>Bacillati</taxon>
        <taxon>Actinomycetota</taxon>
        <taxon>Actinomycetes</taxon>
        <taxon>Micrococcales</taxon>
        <taxon>Microbacteriaceae</taxon>
        <taxon>Cryobacterium</taxon>
    </lineage>
</organism>
<protein>
    <recommendedName>
        <fullName evidence="3">Nucleotidyl transferase AbiEii/AbiGii toxin family protein</fullName>
    </recommendedName>
</protein>
<evidence type="ECO:0008006" key="3">
    <source>
        <dbReference type="Google" id="ProtNLM"/>
    </source>
</evidence>
<accession>A0ABY2J7X1</accession>
<dbReference type="EMBL" id="SOGJ01000007">
    <property type="protein sequence ID" value="TFD01049.1"/>
    <property type="molecule type" value="Genomic_DNA"/>
</dbReference>
<proteinExistence type="predicted"/>
<evidence type="ECO:0000313" key="2">
    <source>
        <dbReference type="Proteomes" id="UP000298355"/>
    </source>
</evidence>
<sequence length="203" mass="22248">MGRYLRERLMSGTALDRNAIIIGLRDLVAELRNSGEVAGIRLVGGAALALRYFDRGTTQDLDVLHVRPGSDDAVAAAAERVALKHGWDAKWLNFEVTKADAVPTLGRVVQWETIYDEDGIVIQVASKEGMLAMKLRANRPGRDTRDIRLLLALCQVHTLEDAEKLYEEFYPGDALVPRAEKIVNAILNGEPTPAPPSPGPINI</sequence>
<reference evidence="1 2" key="1">
    <citation type="submission" date="2019-03" db="EMBL/GenBank/DDBJ databases">
        <title>Genomics of glacier-inhabiting Cryobacterium strains.</title>
        <authorList>
            <person name="Liu Q."/>
            <person name="Xin Y.-H."/>
        </authorList>
    </citation>
    <scope>NUCLEOTIDE SEQUENCE [LARGE SCALE GENOMIC DNA]</scope>
    <source>
        <strain evidence="1 2">TMT4-23</strain>
    </source>
</reference>
<comment type="caution">
    <text evidence="1">The sequence shown here is derived from an EMBL/GenBank/DDBJ whole genome shotgun (WGS) entry which is preliminary data.</text>
</comment>
<name>A0ABY2J7X1_9MICO</name>
<gene>
    <name evidence="1" type="ORF">E3O65_01755</name>
</gene>
<dbReference type="Proteomes" id="UP000298355">
    <property type="component" value="Unassembled WGS sequence"/>
</dbReference>
<evidence type="ECO:0000313" key="1">
    <source>
        <dbReference type="EMBL" id="TFD01049.1"/>
    </source>
</evidence>